<dbReference type="InterPro" id="IPR023214">
    <property type="entry name" value="HAD_sf"/>
</dbReference>
<protein>
    <submittedName>
        <fullName evidence="1">HAD family hydrolase</fullName>
    </submittedName>
</protein>
<dbReference type="GO" id="GO:0016791">
    <property type="term" value="F:phosphatase activity"/>
    <property type="evidence" value="ECO:0007669"/>
    <property type="project" value="UniProtKB-ARBA"/>
</dbReference>
<dbReference type="Pfam" id="PF08282">
    <property type="entry name" value="Hydrolase_3"/>
    <property type="match status" value="1"/>
</dbReference>
<sequence>MQHSLNQVRMIATDMDGTLLNSQDQMPRDFFDILNQVHKLGILFVIASGRPYPTLAMQFESCMDKLVFMAENGGCLVNGDQLVHQDILDTDALSYLLGRCRQVPGAIPILSGFKTAYLFDQTSDDARKEIGRYYKKVQYIHDISEIDAPVSKVTVCDFKGAENNSFPALSDVRAPFKATLAGYMWTDLSLAATNKGRGLAALQKNYGISPDETMVFGDYLNDYEMMKQGYFSYAMANAHPDLKAISNFKTLSNDEDGVLYIIRQLIHSRQ</sequence>
<dbReference type="SFLD" id="SFLDS00003">
    <property type="entry name" value="Haloacid_Dehalogenase"/>
    <property type="match status" value="1"/>
</dbReference>
<dbReference type="InterPro" id="IPR036412">
    <property type="entry name" value="HAD-like_sf"/>
</dbReference>
<dbReference type="PANTHER" id="PTHR10000:SF53">
    <property type="entry name" value="5-AMINO-6-(5-PHOSPHO-D-RIBITYLAMINO)URACIL PHOSPHATASE YBJI-RELATED"/>
    <property type="match status" value="1"/>
</dbReference>
<evidence type="ECO:0000313" key="2">
    <source>
        <dbReference type="Proteomes" id="UP000260773"/>
    </source>
</evidence>
<dbReference type="GO" id="GO:0005829">
    <property type="term" value="C:cytosol"/>
    <property type="evidence" value="ECO:0007669"/>
    <property type="project" value="TreeGrafter"/>
</dbReference>
<reference evidence="1 2" key="1">
    <citation type="submission" date="2018-08" db="EMBL/GenBank/DDBJ databases">
        <title>A genome reference for cultivated species of the human gut microbiota.</title>
        <authorList>
            <person name="Zou Y."/>
            <person name="Xue W."/>
            <person name="Luo G."/>
        </authorList>
    </citation>
    <scope>NUCLEOTIDE SEQUENCE [LARGE SCALE GENOMIC DNA]</scope>
    <source>
        <strain evidence="1 2">AF45-17</strain>
    </source>
</reference>
<dbReference type="Gene3D" id="3.30.1240.10">
    <property type="match status" value="1"/>
</dbReference>
<dbReference type="SFLD" id="SFLDG01140">
    <property type="entry name" value="C2.B:_Phosphomannomutase_and_P"/>
    <property type="match status" value="1"/>
</dbReference>
<dbReference type="GO" id="GO:0000287">
    <property type="term" value="F:magnesium ion binding"/>
    <property type="evidence" value="ECO:0007669"/>
    <property type="project" value="TreeGrafter"/>
</dbReference>
<dbReference type="InterPro" id="IPR006379">
    <property type="entry name" value="HAD-SF_hydro_IIB"/>
</dbReference>
<name>A0A3E2TH30_9FIRM</name>
<dbReference type="CDD" id="cd07518">
    <property type="entry name" value="HAD_YbiV-Like"/>
    <property type="match status" value="1"/>
</dbReference>
<accession>A0A3E2TH30</accession>
<dbReference type="Gene3D" id="3.40.50.1000">
    <property type="entry name" value="HAD superfamily/HAD-like"/>
    <property type="match status" value="1"/>
</dbReference>
<dbReference type="PANTHER" id="PTHR10000">
    <property type="entry name" value="PHOSPHOSERINE PHOSPHATASE"/>
    <property type="match status" value="1"/>
</dbReference>
<organism evidence="1 2">
    <name type="scientific">Coprococcus catus</name>
    <dbReference type="NCBI Taxonomy" id="116085"/>
    <lineage>
        <taxon>Bacteria</taxon>
        <taxon>Bacillati</taxon>
        <taxon>Bacillota</taxon>
        <taxon>Clostridia</taxon>
        <taxon>Lachnospirales</taxon>
        <taxon>Lachnospiraceae</taxon>
        <taxon>Coprococcus</taxon>
    </lineage>
</organism>
<dbReference type="EMBL" id="QVEP01000045">
    <property type="protein sequence ID" value="RGB75571.1"/>
    <property type="molecule type" value="Genomic_DNA"/>
</dbReference>
<dbReference type="Proteomes" id="UP000260773">
    <property type="component" value="Unassembled WGS sequence"/>
</dbReference>
<dbReference type="AlphaFoldDB" id="A0A3E2TH30"/>
<gene>
    <name evidence="1" type="ORF">DW070_13880</name>
</gene>
<dbReference type="SUPFAM" id="SSF56784">
    <property type="entry name" value="HAD-like"/>
    <property type="match status" value="1"/>
</dbReference>
<dbReference type="NCBIfam" id="TIGR01484">
    <property type="entry name" value="HAD-SF-IIB"/>
    <property type="match status" value="1"/>
</dbReference>
<evidence type="ECO:0000313" key="1">
    <source>
        <dbReference type="EMBL" id="RGB75571.1"/>
    </source>
</evidence>
<comment type="caution">
    <text evidence="1">The sequence shown here is derived from an EMBL/GenBank/DDBJ whole genome shotgun (WGS) entry which is preliminary data.</text>
</comment>
<dbReference type="RefSeq" id="WP_117528927.1">
    <property type="nucleotide sequence ID" value="NZ_JAQDKA010000016.1"/>
</dbReference>
<keyword evidence="1" id="KW-0378">Hydrolase</keyword>
<proteinExistence type="predicted"/>